<evidence type="ECO:0000256" key="8">
    <source>
        <dbReference type="ARBA" id="ARBA00022777"/>
    </source>
</evidence>
<sequence length="201" mass="22706">MGPHINIIWHHTAVTKDDRRKLNHHKSAVLWFTGLSGAGKSTIANAVEKCLYEKGLRTYLLDGDNIRHGINQDLGFSPGDRKENIRRIGEISKLFVDAGMIVITAFISPFREDRKMARSLLEGEEFIEVYIKCSLDECKKRDPKGLYKKAKAGEIPGFTGISSPYEEPKQPEIIIESDKQSITESVDQVINYLVEKGYIPD</sequence>
<dbReference type="PANTHER" id="PTHR11055:SF1">
    <property type="entry name" value="PAPS SYNTHETASE, ISOFORM D"/>
    <property type="match status" value="1"/>
</dbReference>
<dbReference type="Proteomes" id="UP001319060">
    <property type="component" value="Unassembled WGS sequence"/>
</dbReference>
<dbReference type="HAMAP" id="MF_00065">
    <property type="entry name" value="Adenylyl_sulf_kinase"/>
    <property type="match status" value="1"/>
</dbReference>
<keyword evidence="13" id="KW-0597">Phosphoprotein</keyword>
<evidence type="ECO:0000256" key="9">
    <source>
        <dbReference type="ARBA" id="ARBA00022840"/>
    </source>
</evidence>
<evidence type="ECO:0000256" key="1">
    <source>
        <dbReference type="ARBA" id="ARBA00001823"/>
    </source>
</evidence>
<dbReference type="Pfam" id="PF01583">
    <property type="entry name" value="APS_kinase"/>
    <property type="match status" value="1"/>
</dbReference>
<dbReference type="CDD" id="cd02027">
    <property type="entry name" value="APSK"/>
    <property type="match status" value="1"/>
</dbReference>
<dbReference type="Gene3D" id="3.40.50.300">
    <property type="entry name" value="P-loop containing nucleotide triphosphate hydrolases"/>
    <property type="match status" value="1"/>
</dbReference>
<keyword evidence="7 13" id="KW-0547">Nucleotide-binding</keyword>
<dbReference type="NCBIfam" id="NF004041">
    <property type="entry name" value="PRK05541.1"/>
    <property type="match status" value="1"/>
</dbReference>
<evidence type="ECO:0000256" key="14">
    <source>
        <dbReference type="RuleBase" id="RU004347"/>
    </source>
</evidence>
<evidence type="ECO:0000256" key="3">
    <source>
        <dbReference type="ARBA" id="ARBA00004806"/>
    </source>
</evidence>
<comment type="catalytic activity">
    <reaction evidence="1 13 14">
        <text>adenosine 5'-phosphosulfate + ATP = 3'-phosphoadenylyl sulfate + ADP + H(+)</text>
        <dbReference type="Rhea" id="RHEA:24152"/>
        <dbReference type="ChEBI" id="CHEBI:15378"/>
        <dbReference type="ChEBI" id="CHEBI:30616"/>
        <dbReference type="ChEBI" id="CHEBI:58243"/>
        <dbReference type="ChEBI" id="CHEBI:58339"/>
        <dbReference type="ChEBI" id="CHEBI:456216"/>
        <dbReference type="EC" id="2.7.1.25"/>
    </reaction>
</comment>
<evidence type="ECO:0000256" key="13">
    <source>
        <dbReference type="HAMAP-Rule" id="MF_00065"/>
    </source>
</evidence>
<evidence type="ECO:0000256" key="2">
    <source>
        <dbReference type="ARBA" id="ARBA00002632"/>
    </source>
</evidence>
<gene>
    <name evidence="13 16" type="primary">cysC</name>
    <name evidence="16" type="ORF">JYA64_19635</name>
</gene>
<dbReference type="InterPro" id="IPR059117">
    <property type="entry name" value="APS_kinase_dom"/>
</dbReference>
<keyword evidence="9 13" id="KW-0067">ATP-binding</keyword>
<dbReference type="PANTHER" id="PTHR11055">
    <property type="entry name" value="BIFUNCTIONAL 3'-PHOSPHOADENOSINE 5'-PHOSPHOSULFATE SYNTHASE"/>
    <property type="match status" value="1"/>
</dbReference>
<evidence type="ECO:0000256" key="12">
    <source>
        <dbReference type="ARBA" id="ARBA00031464"/>
    </source>
</evidence>
<feature type="domain" description="APS kinase" evidence="15">
    <location>
        <begin position="26"/>
        <end position="175"/>
    </location>
</feature>
<evidence type="ECO:0000256" key="10">
    <source>
        <dbReference type="ARBA" id="ARBA00029724"/>
    </source>
</evidence>
<reference evidence="16 17" key="1">
    <citation type="submission" date="2021-01" db="EMBL/GenBank/DDBJ databases">
        <title>Genome Sequencing of Type Strains.</title>
        <authorList>
            <person name="Lemaire J.F."/>
            <person name="Inderbitzin P."/>
            <person name="Collins S.B."/>
            <person name="Wespe N."/>
            <person name="Knight-Connoni V."/>
        </authorList>
    </citation>
    <scope>NUCLEOTIDE SEQUENCE [LARGE SCALE GENOMIC DNA]</scope>
    <source>
        <strain evidence="16 17">DSM 14730</strain>
    </source>
</reference>
<name>A0ABS2ZIN9_9BACL</name>
<evidence type="ECO:0000256" key="5">
    <source>
        <dbReference type="ARBA" id="ARBA00012121"/>
    </source>
</evidence>
<evidence type="ECO:0000313" key="17">
    <source>
        <dbReference type="Proteomes" id="UP001319060"/>
    </source>
</evidence>
<dbReference type="RefSeq" id="WP_188401759.1">
    <property type="nucleotide sequence ID" value="NZ_BMCE01000001.1"/>
</dbReference>
<dbReference type="GO" id="GO:0004020">
    <property type="term" value="F:adenylylsulfate kinase activity"/>
    <property type="evidence" value="ECO:0007669"/>
    <property type="project" value="UniProtKB-EC"/>
</dbReference>
<keyword evidence="8 13" id="KW-0418">Kinase</keyword>
<evidence type="ECO:0000256" key="4">
    <source>
        <dbReference type="ARBA" id="ARBA00007008"/>
    </source>
</evidence>
<dbReference type="NCBIfam" id="TIGR00455">
    <property type="entry name" value="apsK"/>
    <property type="match status" value="1"/>
</dbReference>
<keyword evidence="17" id="KW-1185">Reference proteome</keyword>
<dbReference type="SUPFAM" id="SSF52540">
    <property type="entry name" value="P-loop containing nucleoside triphosphate hydrolases"/>
    <property type="match status" value="1"/>
</dbReference>
<dbReference type="NCBIfam" id="NF003013">
    <property type="entry name" value="PRK03846.1"/>
    <property type="match status" value="1"/>
</dbReference>
<accession>A0ABS2ZIN9</accession>
<feature type="binding site" evidence="13">
    <location>
        <begin position="34"/>
        <end position="41"/>
    </location>
    <ligand>
        <name>ATP</name>
        <dbReference type="ChEBI" id="CHEBI:30616"/>
    </ligand>
</feature>
<evidence type="ECO:0000313" key="16">
    <source>
        <dbReference type="EMBL" id="MBN3547527.1"/>
    </source>
</evidence>
<evidence type="ECO:0000259" key="15">
    <source>
        <dbReference type="Pfam" id="PF01583"/>
    </source>
</evidence>
<dbReference type="EC" id="2.7.1.25" evidence="5 13"/>
<dbReference type="InterPro" id="IPR027417">
    <property type="entry name" value="P-loop_NTPase"/>
</dbReference>
<proteinExistence type="inferred from homology"/>
<evidence type="ECO:0000256" key="11">
    <source>
        <dbReference type="ARBA" id="ARBA00031393"/>
    </source>
</evidence>
<comment type="similarity">
    <text evidence="4 13 14">Belongs to the APS kinase family.</text>
</comment>
<comment type="pathway">
    <text evidence="3 13 14">Sulfur metabolism; hydrogen sulfide biosynthesis; sulfite from sulfate: step 2/3.</text>
</comment>
<evidence type="ECO:0000256" key="7">
    <source>
        <dbReference type="ARBA" id="ARBA00022741"/>
    </source>
</evidence>
<dbReference type="EMBL" id="JAFHKS010000044">
    <property type="protein sequence ID" value="MBN3547527.1"/>
    <property type="molecule type" value="Genomic_DNA"/>
</dbReference>
<feature type="active site" description="Phosphoserine intermediate" evidence="13">
    <location>
        <position position="108"/>
    </location>
</feature>
<keyword evidence="6 13" id="KW-0808">Transferase</keyword>
<comment type="caution">
    <text evidence="16">The sequence shown here is derived from an EMBL/GenBank/DDBJ whole genome shotgun (WGS) entry which is preliminary data.</text>
</comment>
<comment type="function">
    <text evidence="2 13 14">Catalyzes the synthesis of activated sulfate.</text>
</comment>
<organism evidence="16 17">
    <name type="scientific">Fictibacillus barbaricus</name>
    <dbReference type="NCBI Taxonomy" id="182136"/>
    <lineage>
        <taxon>Bacteria</taxon>
        <taxon>Bacillati</taxon>
        <taxon>Bacillota</taxon>
        <taxon>Bacilli</taxon>
        <taxon>Bacillales</taxon>
        <taxon>Fictibacillaceae</taxon>
        <taxon>Fictibacillus</taxon>
    </lineage>
</organism>
<protein>
    <recommendedName>
        <fullName evidence="5 13">Adenylyl-sulfate kinase</fullName>
        <ecNumber evidence="5 13">2.7.1.25</ecNumber>
    </recommendedName>
    <alternativeName>
        <fullName evidence="11 13">APS kinase</fullName>
    </alternativeName>
    <alternativeName>
        <fullName evidence="12 13">ATP adenosine-5'-phosphosulfate 3'-phosphotransferase</fullName>
    </alternativeName>
    <alternativeName>
        <fullName evidence="10 13">Adenosine-5'-phosphosulfate kinase</fullName>
    </alternativeName>
</protein>
<dbReference type="InterPro" id="IPR002891">
    <property type="entry name" value="APS"/>
</dbReference>
<evidence type="ECO:0000256" key="6">
    <source>
        <dbReference type="ARBA" id="ARBA00022679"/>
    </source>
</evidence>